<comment type="subcellular location">
    <subcellularLocation>
        <location evidence="1">Cell envelope</location>
    </subcellularLocation>
</comment>
<dbReference type="Proteomes" id="UP000216451">
    <property type="component" value="Unassembled WGS sequence"/>
</dbReference>
<evidence type="ECO:0000313" key="8">
    <source>
        <dbReference type="Proteomes" id="UP000216451"/>
    </source>
</evidence>
<name>A0A261G5V1_9BIFI</name>
<evidence type="ECO:0000256" key="4">
    <source>
        <dbReference type="ARBA" id="ARBA00022729"/>
    </source>
</evidence>
<dbReference type="InterPro" id="IPR006128">
    <property type="entry name" value="Lipoprotein_PsaA-like"/>
</dbReference>
<gene>
    <name evidence="7" type="ORF">BAQU_0846</name>
</gene>
<dbReference type="GO" id="GO:0046872">
    <property type="term" value="F:metal ion binding"/>
    <property type="evidence" value="ECO:0007669"/>
    <property type="project" value="UniProtKB-KW"/>
</dbReference>
<protein>
    <submittedName>
        <fullName evidence="7">Periplasmic solute binding protein</fullName>
    </submittedName>
</protein>
<keyword evidence="4 6" id="KW-0732">Signal</keyword>
<dbReference type="Gene3D" id="3.40.50.1980">
    <property type="entry name" value="Nitrogenase molybdenum iron protein domain"/>
    <property type="match status" value="2"/>
</dbReference>
<dbReference type="AlphaFoldDB" id="A0A261G5V1"/>
<dbReference type="SUPFAM" id="SSF53807">
    <property type="entry name" value="Helical backbone' metal receptor"/>
    <property type="match status" value="1"/>
</dbReference>
<evidence type="ECO:0000256" key="1">
    <source>
        <dbReference type="ARBA" id="ARBA00004196"/>
    </source>
</evidence>
<comment type="caution">
    <text evidence="7">The sequence shown here is derived from an EMBL/GenBank/DDBJ whole genome shotgun (WGS) entry which is preliminary data.</text>
</comment>
<dbReference type="RefSeq" id="WP_211277113.1">
    <property type="nucleotide sequence ID" value="NZ_JBDNSG010000001.1"/>
</dbReference>
<dbReference type="PRINTS" id="PR00690">
    <property type="entry name" value="ADHESNFAMILY"/>
</dbReference>
<evidence type="ECO:0000256" key="3">
    <source>
        <dbReference type="ARBA" id="ARBA00022723"/>
    </source>
</evidence>
<dbReference type="GO" id="GO:0030001">
    <property type="term" value="P:metal ion transport"/>
    <property type="evidence" value="ECO:0007669"/>
    <property type="project" value="InterPro"/>
</dbReference>
<dbReference type="InterPro" id="IPR050492">
    <property type="entry name" value="Bact_metal-bind_prot9"/>
</dbReference>
<dbReference type="GeneID" id="98295513"/>
<reference evidence="7 8" key="1">
    <citation type="journal article" date="2017" name="BMC Genomics">
        <title>Comparative genomic and phylogenomic analyses of the Bifidobacteriaceae family.</title>
        <authorList>
            <person name="Lugli G.A."/>
            <person name="Milani C."/>
            <person name="Turroni F."/>
            <person name="Duranti S."/>
            <person name="Mancabelli L."/>
            <person name="Mangifesta M."/>
            <person name="Ferrario C."/>
            <person name="Modesto M."/>
            <person name="Mattarelli P."/>
            <person name="Jiri K."/>
            <person name="van Sinderen D."/>
            <person name="Ventura M."/>
        </authorList>
    </citation>
    <scope>NUCLEOTIDE SEQUENCE [LARGE SCALE GENOMIC DNA]</scope>
    <source>
        <strain evidence="7 8">LMG 28769</strain>
    </source>
</reference>
<dbReference type="EMBL" id="MWXA01000005">
    <property type="protein sequence ID" value="OZG66774.1"/>
    <property type="molecule type" value="Genomic_DNA"/>
</dbReference>
<dbReference type="InterPro" id="IPR006127">
    <property type="entry name" value="ZnuA-like"/>
</dbReference>
<dbReference type="PANTHER" id="PTHR42953">
    <property type="entry name" value="HIGH-AFFINITY ZINC UPTAKE SYSTEM PROTEIN ZNUA-RELATED"/>
    <property type="match status" value="1"/>
</dbReference>
<dbReference type="GO" id="GO:0030313">
    <property type="term" value="C:cell envelope"/>
    <property type="evidence" value="ECO:0007669"/>
    <property type="project" value="UniProtKB-SubCell"/>
</dbReference>
<dbReference type="PROSITE" id="PS51257">
    <property type="entry name" value="PROKAR_LIPOPROTEIN"/>
    <property type="match status" value="1"/>
</dbReference>
<keyword evidence="3" id="KW-0479">Metal-binding</keyword>
<accession>A0A261G5V1</accession>
<organism evidence="7 8">
    <name type="scientific">Bifidobacterium aquikefiri</name>
    <dbReference type="NCBI Taxonomy" id="1653207"/>
    <lineage>
        <taxon>Bacteria</taxon>
        <taxon>Bacillati</taxon>
        <taxon>Actinomycetota</taxon>
        <taxon>Actinomycetes</taxon>
        <taxon>Bifidobacteriales</taxon>
        <taxon>Bifidobacteriaceae</taxon>
        <taxon>Bifidobacterium</taxon>
    </lineage>
</organism>
<evidence type="ECO:0000313" key="7">
    <source>
        <dbReference type="EMBL" id="OZG66774.1"/>
    </source>
</evidence>
<keyword evidence="8" id="KW-1185">Reference proteome</keyword>
<dbReference type="GO" id="GO:0007155">
    <property type="term" value="P:cell adhesion"/>
    <property type="evidence" value="ECO:0007669"/>
    <property type="project" value="InterPro"/>
</dbReference>
<evidence type="ECO:0000256" key="2">
    <source>
        <dbReference type="ARBA" id="ARBA00022448"/>
    </source>
</evidence>
<comment type="similarity">
    <text evidence="5">Belongs to the bacterial solute-binding protein 9 family.</text>
</comment>
<dbReference type="Pfam" id="PF01297">
    <property type="entry name" value="ZnuA"/>
    <property type="match status" value="1"/>
</dbReference>
<keyword evidence="2 5" id="KW-0813">Transport</keyword>
<dbReference type="PANTHER" id="PTHR42953:SF1">
    <property type="entry name" value="METAL-BINDING PROTEIN HI_0362-RELATED"/>
    <property type="match status" value="1"/>
</dbReference>
<feature type="signal peptide" evidence="6">
    <location>
        <begin position="1"/>
        <end position="22"/>
    </location>
</feature>
<evidence type="ECO:0000256" key="6">
    <source>
        <dbReference type="SAM" id="SignalP"/>
    </source>
</evidence>
<sequence length="309" mass="33283">MQLKQVSKAVVATMLTGVMALAAAGCGTSSATSGNGKIDILAAENEYGDVAKSIGGSHVNVTSIISNPNADPHDFEASPSDVKLIAQAKIVVQNGVGYDDWLNKMLKAHESSDRTVINAQEVLGLPDSTKNPHLWYEPKTMPAVASKIATKLESIDPNHASDYKKNLQTFNTSMKSYTEALVEFQTKHPSVAVAATEPVANYMLDAAKVDIKTPWTLQAAIMNDQDPSAQDSATQMALFSNKSVHAFVYNQQVTSDLTAKYKAAAKKNGIPIVAVYETMPAKYHYVQWMTSELAALDKAVSQQQSTESL</sequence>
<proteinExistence type="inferred from homology"/>
<evidence type="ECO:0000256" key="5">
    <source>
        <dbReference type="RuleBase" id="RU003512"/>
    </source>
</evidence>
<feature type="chain" id="PRO_5038793085" evidence="6">
    <location>
        <begin position="23"/>
        <end position="309"/>
    </location>
</feature>